<proteinExistence type="inferred from homology"/>
<keyword evidence="6" id="KW-1185">Reference proteome</keyword>
<protein>
    <recommendedName>
        <fullName evidence="7">Acyl-CoA thioesterase</fullName>
    </recommendedName>
</protein>
<dbReference type="GeneID" id="81380570"/>
<dbReference type="GO" id="GO:0009062">
    <property type="term" value="P:fatty acid catabolic process"/>
    <property type="evidence" value="ECO:0007669"/>
    <property type="project" value="TreeGrafter"/>
</dbReference>
<dbReference type="Proteomes" id="UP001147733">
    <property type="component" value="Unassembled WGS sequence"/>
</dbReference>
<dbReference type="CDD" id="cd03444">
    <property type="entry name" value="Thioesterase_II_repeat1"/>
    <property type="match status" value="1"/>
</dbReference>
<dbReference type="OrthoDB" id="68328at2759"/>
<dbReference type="InterPro" id="IPR049450">
    <property type="entry name" value="ACOT8-like_C"/>
</dbReference>
<evidence type="ECO:0000256" key="2">
    <source>
        <dbReference type="ARBA" id="ARBA00022801"/>
    </source>
</evidence>
<dbReference type="Pfam" id="PF20789">
    <property type="entry name" value="4HBT_3C"/>
    <property type="match status" value="1"/>
</dbReference>
<dbReference type="SUPFAM" id="SSF54637">
    <property type="entry name" value="Thioesterase/thiol ester dehydrase-isomerase"/>
    <property type="match status" value="2"/>
</dbReference>
<evidence type="ECO:0000313" key="5">
    <source>
        <dbReference type="EMBL" id="KAJ5240892.1"/>
    </source>
</evidence>
<dbReference type="RefSeq" id="XP_056503897.1">
    <property type="nucleotide sequence ID" value="XM_056641403.1"/>
</dbReference>
<accession>A0A9W9TTR0</accession>
<reference evidence="5" key="1">
    <citation type="submission" date="2022-11" db="EMBL/GenBank/DDBJ databases">
        <authorList>
            <person name="Petersen C."/>
        </authorList>
    </citation>
    <scope>NUCLEOTIDE SEQUENCE</scope>
    <source>
        <strain evidence="5">IBT 23319</strain>
    </source>
</reference>
<gene>
    <name evidence="5" type="ORF">N7469_002483</name>
</gene>
<comment type="similarity">
    <text evidence="1">Belongs to the C/M/P thioester hydrolase family.</text>
</comment>
<dbReference type="PANTHER" id="PTHR11066:SF35">
    <property type="entry name" value="ACYL-COA THIOESTERASE II"/>
    <property type="match status" value="1"/>
</dbReference>
<dbReference type="GO" id="GO:0006637">
    <property type="term" value="P:acyl-CoA metabolic process"/>
    <property type="evidence" value="ECO:0007669"/>
    <property type="project" value="InterPro"/>
</dbReference>
<dbReference type="InterPro" id="IPR029069">
    <property type="entry name" value="HotDog_dom_sf"/>
</dbReference>
<dbReference type="InterPro" id="IPR003703">
    <property type="entry name" value="Acyl_CoA_thio"/>
</dbReference>
<evidence type="ECO:0000259" key="4">
    <source>
        <dbReference type="Pfam" id="PF20789"/>
    </source>
</evidence>
<evidence type="ECO:0000256" key="1">
    <source>
        <dbReference type="ARBA" id="ARBA00006538"/>
    </source>
</evidence>
<evidence type="ECO:0008006" key="7">
    <source>
        <dbReference type="Google" id="ProtNLM"/>
    </source>
</evidence>
<feature type="domain" description="Acyl-CoA thioesterase-like N-terminal HotDog" evidence="3">
    <location>
        <begin position="26"/>
        <end position="111"/>
    </location>
</feature>
<dbReference type="Gene3D" id="2.40.160.210">
    <property type="entry name" value="Acyl-CoA thioesterase, double hotdog domain"/>
    <property type="match status" value="1"/>
</dbReference>
<organism evidence="5 6">
    <name type="scientific">Penicillium citrinum</name>
    <dbReference type="NCBI Taxonomy" id="5077"/>
    <lineage>
        <taxon>Eukaryota</taxon>
        <taxon>Fungi</taxon>
        <taxon>Dikarya</taxon>
        <taxon>Ascomycota</taxon>
        <taxon>Pezizomycotina</taxon>
        <taxon>Eurotiomycetes</taxon>
        <taxon>Eurotiomycetidae</taxon>
        <taxon>Eurotiales</taxon>
        <taxon>Aspergillaceae</taxon>
        <taxon>Penicillium</taxon>
    </lineage>
</organism>
<dbReference type="PANTHER" id="PTHR11066">
    <property type="entry name" value="ACYL-COA THIOESTERASE"/>
    <property type="match status" value="1"/>
</dbReference>
<reference evidence="5" key="2">
    <citation type="journal article" date="2023" name="IMA Fungus">
        <title>Comparative genomic study of the Penicillium genus elucidates a diverse pangenome and 15 lateral gene transfer events.</title>
        <authorList>
            <person name="Petersen C."/>
            <person name="Sorensen T."/>
            <person name="Nielsen M.R."/>
            <person name="Sondergaard T.E."/>
            <person name="Sorensen J.L."/>
            <person name="Fitzpatrick D.A."/>
            <person name="Frisvad J.C."/>
            <person name="Nielsen K.L."/>
        </authorList>
    </citation>
    <scope>NUCLEOTIDE SEQUENCE</scope>
    <source>
        <strain evidence="5">IBT 23319</strain>
    </source>
</reference>
<sequence length="286" mass="32002">MISLKEQIAVQQISTDCYESVVPPIRMGDLADWAYGGNVLAIAVSAAYSTVTYGHRLYSINGYFVRPASRSKKLICRVERIRDTRTFITRHLRVFEGDSEHLCLIATADFHIDEPVDMVNYSVHPQVPIPSSPAEEMAREQTEEPGLYKVLDKFFEVHPHSPKIGGLNTSAIISADRFRVNDALYTEAERMSALAFCMDRGLAYIPANHSGYTLDKASACATLDFALRFLTHDINVQNWHVSERQTCGARNARALSEGRVFNADGKLLASMTQKTMLRPKTAESRI</sequence>
<evidence type="ECO:0000259" key="3">
    <source>
        <dbReference type="Pfam" id="PF13622"/>
    </source>
</evidence>
<dbReference type="GO" id="GO:0047617">
    <property type="term" value="F:fatty acyl-CoA hydrolase activity"/>
    <property type="evidence" value="ECO:0007669"/>
    <property type="project" value="InterPro"/>
</dbReference>
<evidence type="ECO:0000313" key="6">
    <source>
        <dbReference type="Proteomes" id="UP001147733"/>
    </source>
</evidence>
<feature type="domain" description="Acyl-CoA thioesterase-like C-terminal" evidence="4">
    <location>
        <begin position="136"/>
        <end position="276"/>
    </location>
</feature>
<dbReference type="InterPro" id="IPR049449">
    <property type="entry name" value="TesB_ACOT8-like_N"/>
</dbReference>
<dbReference type="AlphaFoldDB" id="A0A9W9TTR0"/>
<dbReference type="CDD" id="cd03445">
    <property type="entry name" value="Thioesterase_II_repeat2"/>
    <property type="match status" value="1"/>
</dbReference>
<comment type="caution">
    <text evidence="5">The sequence shown here is derived from an EMBL/GenBank/DDBJ whole genome shotgun (WGS) entry which is preliminary data.</text>
</comment>
<name>A0A9W9TTR0_PENCI</name>
<dbReference type="GO" id="GO:0005782">
    <property type="term" value="C:peroxisomal matrix"/>
    <property type="evidence" value="ECO:0007669"/>
    <property type="project" value="UniProtKB-SubCell"/>
</dbReference>
<dbReference type="Pfam" id="PF13622">
    <property type="entry name" value="4HBT_3"/>
    <property type="match status" value="1"/>
</dbReference>
<keyword evidence="2" id="KW-0378">Hydrolase</keyword>
<dbReference type="EMBL" id="JAPQKT010000002">
    <property type="protein sequence ID" value="KAJ5240892.1"/>
    <property type="molecule type" value="Genomic_DNA"/>
</dbReference>
<dbReference type="InterPro" id="IPR042171">
    <property type="entry name" value="Acyl-CoA_hotdog"/>
</dbReference>